<dbReference type="InterPro" id="IPR030655">
    <property type="entry name" value="NifH/chlL_CS"/>
</dbReference>
<keyword evidence="6 12" id="KW-0479">Metal-binding</keyword>
<dbReference type="EC" id="1.18.6.1" evidence="5"/>
<evidence type="ECO:0000256" key="9">
    <source>
        <dbReference type="ARBA" id="ARBA00023004"/>
    </source>
</evidence>
<evidence type="ECO:0000256" key="6">
    <source>
        <dbReference type="ARBA" id="ARBA00022723"/>
    </source>
</evidence>
<keyword evidence="7 12" id="KW-0547">Nucleotide-binding</keyword>
<dbReference type="PROSITE" id="PS00746">
    <property type="entry name" value="NIFH_FRXC_1"/>
    <property type="match status" value="1"/>
</dbReference>
<name>A0A4P9CD45_EUBML</name>
<evidence type="ECO:0000256" key="7">
    <source>
        <dbReference type="ARBA" id="ARBA00022741"/>
    </source>
</evidence>
<dbReference type="PANTHER" id="PTHR42864">
    <property type="entry name" value="LIGHT-INDEPENDENT PROTOCHLOROPHYLLIDE REDUCTASE IRON-SULFUR ATP-BINDING PROTEIN"/>
    <property type="match status" value="1"/>
</dbReference>
<dbReference type="Gene3D" id="3.40.50.300">
    <property type="entry name" value="P-loop containing nucleotide triphosphate hydrolases"/>
    <property type="match status" value="1"/>
</dbReference>
<comment type="catalytic activity">
    <reaction evidence="11">
        <text>N2 + 8 reduced [2Fe-2S]-[ferredoxin] + 16 ATP + 16 H2O = H2 + 8 oxidized [2Fe-2S]-[ferredoxin] + 2 NH4(+) + 16 ADP + 16 phosphate + 6 H(+)</text>
        <dbReference type="Rhea" id="RHEA:21448"/>
        <dbReference type="Rhea" id="RHEA-COMP:10000"/>
        <dbReference type="Rhea" id="RHEA-COMP:10001"/>
        <dbReference type="ChEBI" id="CHEBI:15377"/>
        <dbReference type="ChEBI" id="CHEBI:15378"/>
        <dbReference type="ChEBI" id="CHEBI:17997"/>
        <dbReference type="ChEBI" id="CHEBI:18276"/>
        <dbReference type="ChEBI" id="CHEBI:28938"/>
        <dbReference type="ChEBI" id="CHEBI:30616"/>
        <dbReference type="ChEBI" id="CHEBI:33737"/>
        <dbReference type="ChEBI" id="CHEBI:33738"/>
        <dbReference type="ChEBI" id="CHEBI:43474"/>
        <dbReference type="ChEBI" id="CHEBI:456216"/>
        <dbReference type="EC" id="1.18.6.1"/>
    </reaction>
</comment>
<keyword evidence="12" id="KW-0004">4Fe-4S</keyword>
<proteinExistence type="inferred from homology"/>
<keyword evidence="12" id="KW-0560">Oxidoreductase</keyword>
<dbReference type="InterPro" id="IPR000392">
    <property type="entry name" value="NifH/frxC"/>
</dbReference>
<dbReference type="PRINTS" id="PR00091">
    <property type="entry name" value="NITROGNASEII"/>
</dbReference>
<dbReference type="KEGG" id="emt:CPZ25_001810"/>
<evidence type="ECO:0000256" key="3">
    <source>
        <dbReference type="ARBA" id="ARBA00005504"/>
    </source>
</evidence>
<evidence type="ECO:0000256" key="5">
    <source>
        <dbReference type="ARBA" id="ARBA00012773"/>
    </source>
</evidence>
<dbReference type="AlphaFoldDB" id="A0A4P9CD45"/>
<evidence type="ECO:0000256" key="1">
    <source>
        <dbReference type="ARBA" id="ARBA00001966"/>
    </source>
</evidence>
<dbReference type="PROSITE" id="PS00692">
    <property type="entry name" value="NIFH_FRXC_2"/>
    <property type="match status" value="1"/>
</dbReference>
<dbReference type="PROSITE" id="PS51026">
    <property type="entry name" value="NIFH_FRXC_3"/>
    <property type="match status" value="1"/>
</dbReference>
<reference evidence="13 14" key="1">
    <citation type="submission" date="2018-05" db="EMBL/GenBank/DDBJ databases">
        <title>Genome comparison of Eubacterium sp.</title>
        <authorList>
            <person name="Feng Y."/>
            <person name="Sanchez-Andrea I."/>
            <person name="Stams A.J.M."/>
            <person name="De Vos W.M."/>
        </authorList>
    </citation>
    <scope>NUCLEOTIDE SEQUENCE [LARGE SCALE GENOMIC DNA]</scope>
    <source>
        <strain evidence="13 14">YI</strain>
    </source>
</reference>
<protein>
    <recommendedName>
        <fullName evidence="5">nitrogenase</fullName>
        <ecNumber evidence="5">1.18.6.1</ecNumber>
    </recommendedName>
</protein>
<dbReference type="GO" id="GO:0005524">
    <property type="term" value="F:ATP binding"/>
    <property type="evidence" value="ECO:0007669"/>
    <property type="project" value="UniProtKB-KW"/>
</dbReference>
<evidence type="ECO:0000313" key="14">
    <source>
        <dbReference type="Proteomes" id="UP000218387"/>
    </source>
</evidence>
<dbReference type="PIRSF" id="PIRSF000363">
    <property type="entry name" value="Nitrogenase_iron"/>
    <property type="match status" value="1"/>
</dbReference>
<sequence>MGEIMEKSSKRIAFYGKGGIGKSTIAANVSAAFAKMGKRVLHIGCDPKSDSTRCLMRKRIPTVIQKLNEKGEQVTVQDILFMGETGVACVEAGGPEAGIGCAGMGISTTLETLEKLGIFEESWDLILYDVLGDVVCGGFSMPMRKKCVDQVYIVTSSELMSLYAANNIMMSIVRYSARAQPLLGGLIHNRARPGTDHRAVERFGELTGSLIAASVSQSDTLRLADYQKTTVFEQDEGEALQKSFMTLARAIARQEAGTLPKPLSDAEMDSLGEILYQFEKENHHEHSNG</sequence>
<gene>
    <name evidence="13" type="ORF">CPZ25_001810</name>
</gene>
<comment type="similarity">
    <text evidence="3 12">Belongs to the NifH/BchL/ChlL family.</text>
</comment>
<keyword evidence="10 12" id="KW-0411">Iron-sulfur</keyword>
<dbReference type="Pfam" id="PF00142">
    <property type="entry name" value="Fer4_NifH"/>
    <property type="match status" value="1"/>
</dbReference>
<dbReference type="GO" id="GO:0051539">
    <property type="term" value="F:4 iron, 4 sulfur cluster binding"/>
    <property type="evidence" value="ECO:0007669"/>
    <property type="project" value="UniProtKB-KW"/>
</dbReference>
<comment type="function">
    <text evidence="2">The key enzymatic reactions in nitrogen fixation are catalyzed by the nitrogenase complex, which has 2 components: the iron protein and the molybdenum-iron protein.</text>
</comment>
<dbReference type="PANTHER" id="PTHR42864:SF2">
    <property type="entry name" value="LIGHT-INDEPENDENT PROTOCHLOROPHYLLIDE REDUCTASE IRON-SULFUR ATP-BINDING PROTEIN"/>
    <property type="match status" value="1"/>
</dbReference>
<accession>A0A4P9CD45</accession>
<dbReference type="EMBL" id="CP029487">
    <property type="protein sequence ID" value="QCT73587.1"/>
    <property type="molecule type" value="Genomic_DNA"/>
</dbReference>
<evidence type="ECO:0000256" key="2">
    <source>
        <dbReference type="ARBA" id="ARBA00002234"/>
    </source>
</evidence>
<evidence type="ECO:0000256" key="10">
    <source>
        <dbReference type="ARBA" id="ARBA00023014"/>
    </source>
</evidence>
<evidence type="ECO:0000313" key="13">
    <source>
        <dbReference type="EMBL" id="QCT73587.1"/>
    </source>
</evidence>
<keyword evidence="14" id="KW-1185">Reference proteome</keyword>
<evidence type="ECO:0000256" key="12">
    <source>
        <dbReference type="RuleBase" id="RU003688"/>
    </source>
</evidence>
<keyword evidence="9 12" id="KW-0408">Iron</keyword>
<keyword evidence="8 12" id="KW-0067">ATP-binding</keyword>
<organism evidence="13 14">
    <name type="scientific">Eubacterium maltosivorans</name>
    <dbReference type="NCBI Taxonomy" id="2041044"/>
    <lineage>
        <taxon>Bacteria</taxon>
        <taxon>Bacillati</taxon>
        <taxon>Bacillota</taxon>
        <taxon>Clostridia</taxon>
        <taxon>Eubacteriales</taxon>
        <taxon>Eubacteriaceae</taxon>
        <taxon>Eubacterium</taxon>
    </lineage>
</organism>
<dbReference type="CDD" id="cd02040">
    <property type="entry name" value="NifH"/>
    <property type="match status" value="1"/>
</dbReference>
<dbReference type="SUPFAM" id="SSF52540">
    <property type="entry name" value="P-loop containing nucleoside triphosphate hydrolases"/>
    <property type="match status" value="1"/>
</dbReference>
<evidence type="ECO:0000256" key="11">
    <source>
        <dbReference type="ARBA" id="ARBA00047967"/>
    </source>
</evidence>
<dbReference type="RefSeq" id="WP_058694891.1">
    <property type="nucleotide sequence ID" value="NZ_DBFBJY010000125.1"/>
</dbReference>
<evidence type="ECO:0000256" key="8">
    <source>
        <dbReference type="ARBA" id="ARBA00022840"/>
    </source>
</evidence>
<dbReference type="GO" id="GO:0016163">
    <property type="term" value="F:nitrogenase activity"/>
    <property type="evidence" value="ECO:0007669"/>
    <property type="project" value="UniProtKB-EC"/>
</dbReference>
<dbReference type="InterPro" id="IPR027417">
    <property type="entry name" value="P-loop_NTPase"/>
</dbReference>
<dbReference type="Proteomes" id="UP000218387">
    <property type="component" value="Chromosome"/>
</dbReference>
<dbReference type="GO" id="GO:0046872">
    <property type="term" value="F:metal ion binding"/>
    <property type="evidence" value="ECO:0007669"/>
    <property type="project" value="UniProtKB-KW"/>
</dbReference>
<evidence type="ECO:0000256" key="4">
    <source>
        <dbReference type="ARBA" id="ARBA00011738"/>
    </source>
</evidence>
<comment type="subunit">
    <text evidence="4">Homodimer.</text>
</comment>
<comment type="cofactor">
    <cofactor evidence="1">
        <name>[4Fe-4S] cluster</name>
        <dbReference type="ChEBI" id="CHEBI:49883"/>
    </cofactor>
</comment>